<feature type="transmembrane region" description="Helical" evidence="1">
    <location>
        <begin position="32"/>
        <end position="56"/>
    </location>
</feature>
<sequence length="100" mass="11374">FCSLSLRHGKESILCFRRVQLLFENLVVKQCLFYPIVTLLMLSANIACSFSVFCFASSSGISPFSSHIMSAVVLYWPELPIIPAEWNCPIHKISYIKFHS</sequence>
<proteinExistence type="predicted"/>
<accession>A0A914ZNQ9</accession>
<organism evidence="2 3">
    <name type="scientific">Parascaris univalens</name>
    <name type="common">Nematode worm</name>
    <dbReference type="NCBI Taxonomy" id="6257"/>
    <lineage>
        <taxon>Eukaryota</taxon>
        <taxon>Metazoa</taxon>
        <taxon>Ecdysozoa</taxon>
        <taxon>Nematoda</taxon>
        <taxon>Chromadorea</taxon>
        <taxon>Rhabditida</taxon>
        <taxon>Spirurina</taxon>
        <taxon>Ascaridomorpha</taxon>
        <taxon>Ascaridoidea</taxon>
        <taxon>Ascarididae</taxon>
        <taxon>Parascaris</taxon>
    </lineage>
</organism>
<reference evidence="3" key="1">
    <citation type="submission" date="2022-11" db="UniProtKB">
        <authorList>
            <consortium name="WormBaseParasite"/>
        </authorList>
    </citation>
    <scope>IDENTIFICATION</scope>
</reference>
<evidence type="ECO:0000313" key="3">
    <source>
        <dbReference type="WBParaSite" id="PgB10_g004_t01"/>
    </source>
</evidence>
<keyword evidence="1" id="KW-0472">Membrane</keyword>
<dbReference type="AlphaFoldDB" id="A0A914ZNQ9"/>
<evidence type="ECO:0000313" key="2">
    <source>
        <dbReference type="Proteomes" id="UP000887569"/>
    </source>
</evidence>
<evidence type="ECO:0000256" key="1">
    <source>
        <dbReference type="SAM" id="Phobius"/>
    </source>
</evidence>
<keyword evidence="1" id="KW-0812">Transmembrane</keyword>
<name>A0A914ZNQ9_PARUN</name>
<keyword evidence="1" id="KW-1133">Transmembrane helix</keyword>
<keyword evidence="2" id="KW-1185">Reference proteome</keyword>
<dbReference type="WBParaSite" id="PgB10_g004_t01">
    <property type="protein sequence ID" value="PgB10_g004_t01"/>
    <property type="gene ID" value="PgB10_g004"/>
</dbReference>
<dbReference type="Proteomes" id="UP000887569">
    <property type="component" value="Unplaced"/>
</dbReference>
<protein>
    <submittedName>
        <fullName evidence="3">Uncharacterized protein</fullName>
    </submittedName>
</protein>